<reference evidence="1" key="1">
    <citation type="submission" date="2021-03" db="EMBL/GenBank/DDBJ databases">
        <authorList>
            <person name="Tagirdzhanova G."/>
        </authorList>
    </citation>
    <scope>NUCLEOTIDE SEQUENCE</scope>
</reference>
<name>A0A8H3IK44_9LECA</name>
<dbReference type="Proteomes" id="UP000664203">
    <property type="component" value="Unassembled WGS sequence"/>
</dbReference>
<sequence length="138" mass="12994">MPSAHAATVYVTTTCTSTSTTTITHISASSTQIFTSAIPVVETPVAPSASTILVPLSSSGPSSSAGSSLLYTSEAAPFPTAVGTGASAPVGTGAASGTGAPISPAVPYKGAAARCHTGGLFGGGVVVVAIGAAALALC</sequence>
<organism evidence="1 2">
    <name type="scientific">Alectoria fallacina</name>
    <dbReference type="NCBI Taxonomy" id="1903189"/>
    <lineage>
        <taxon>Eukaryota</taxon>
        <taxon>Fungi</taxon>
        <taxon>Dikarya</taxon>
        <taxon>Ascomycota</taxon>
        <taxon>Pezizomycotina</taxon>
        <taxon>Lecanoromycetes</taxon>
        <taxon>OSLEUM clade</taxon>
        <taxon>Lecanoromycetidae</taxon>
        <taxon>Lecanorales</taxon>
        <taxon>Lecanorineae</taxon>
        <taxon>Parmeliaceae</taxon>
        <taxon>Alectoria</taxon>
    </lineage>
</organism>
<dbReference type="EMBL" id="CAJPDR010000149">
    <property type="protein sequence ID" value="CAF9921803.1"/>
    <property type="molecule type" value="Genomic_DNA"/>
</dbReference>
<comment type="caution">
    <text evidence="1">The sequence shown here is derived from an EMBL/GenBank/DDBJ whole genome shotgun (WGS) entry which is preliminary data.</text>
</comment>
<gene>
    <name evidence="1" type="ORF">ALECFALPRED_001880</name>
</gene>
<evidence type="ECO:0000313" key="1">
    <source>
        <dbReference type="EMBL" id="CAF9921803.1"/>
    </source>
</evidence>
<dbReference type="AlphaFoldDB" id="A0A8H3IK44"/>
<proteinExistence type="predicted"/>
<accession>A0A8H3IK44</accession>
<protein>
    <submittedName>
        <fullName evidence="1">Uncharacterized protein</fullName>
    </submittedName>
</protein>
<evidence type="ECO:0000313" key="2">
    <source>
        <dbReference type="Proteomes" id="UP000664203"/>
    </source>
</evidence>
<keyword evidence="2" id="KW-1185">Reference proteome</keyword>